<evidence type="ECO:0000259" key="1">
    <source>
        <dbReference type="Pfam" id="PF05050"/>
    </source>
</evidence>
<dbReference type="Gene3D" id="3.40.50.720">
    <property type="entry name" value="NAD(P)-binding Rossmann-like Domain"/>
    <property type="match status" value="1"/>
</dbReference>
<dbReference type="InterPro" id="IPR029063">
    <property type="entry name" value="SAM-dependent_MTases_sf"/>
</dbReference>
<dbReference type="RefSeq" id="WP_002577829.1">
    <property type="nucleotide sequence ID" value="NZ_BAABZS010000001.1"/>
</dbReference>
<proteinExistence type="predicted"/>
<dbReference type="NCBIfam" id="TIGR01444">
    <property type="entry name" value="fkbM_fam"/>
    <property type="match status" value="1"/>
</dbReference>
<protein>
    <recommendedName>
        <fullName evidence="1">Methyltransferase FkbM domain-containing protein</fullName>
    </recommendedName>
</protein>
<organism evidence="2">
    <name type="scientific">Enterocloster bolteae</name>
    <dbReference type="NCBI Taxonomy" id="208479"/>
    <lineage>
        <taxon>Bacteria</taxon>
        <taxon>Bacillati</taxon>
        <taxon>Bacillota</taxon>
        <taxon>Clostridia</taxon>
        <taxon>Lachnospirales</taxon>
        <taxon>Lachnospiraceae</taxon>
        <taxon>Enterocloster</taxon>
    </lineage>
</organism>
<dbReference type="InterPro" id="IPR006342">
    <property type="entry name" value="FkbM_mtfrase"/>
</dbReference>
<feature type="domain" description="Methyltransferase FkbM" evidence="1">
    <location>
        <begin position="205"/>
        <end position="348"/>
    </location>
</feature>
<dbReference type="GeneID" id="23116331"/>
<dbReference type="SUPFAM" id="SSF53335">
    <property type="entry name" value="S-adenosyl-L-methionine-dependent methyltransferases"/>
    <property type="match status" value="1"/>
</dbReference>
<dbReference type="EMBL" id="CACRTF010000014">
    <property type="protein sequence ID" value="VYT36567.1"/>
    <property type="molecule type" value="Genomic_DNA"/>
</dbReference>
<dbReference type="Gene3D" id="3.40.50.150">
    <property type="entry name" value="Vaccinia Virus protein VP39"/>
    <property type="match status" value="1"/>
</dbReference>
<accession>A0A6N2W3Y5</accession>
<gene>
    <name evidence="2" type="ORF">CBLFYP116_03231</name>
</gene>
<name>A0A6N2W3Y5_9FIRM</name>
<sequence length="395" mass="45593">MESENLAELIEWSDGTEECLGRLKAKLTAYEEIVIFGAGIGGRETLELLQRMGVGGKVRAFSDNSNNKINTDYMGLPVIKPERIRNDFKNFLVLISSTAFDVIQKQLTELGIDSSDIFYFQPAGISLDKNQDMGFIKENISKLNTVYGKLEDYKSKLIYRNLLNYRITKKESYLIQLKDYIDSEANQYFDKELLEDYLFNDDFVDAGAYTGDTMESFFKHCPQWLNWGKGVYFCFEAGDYSYEKLCTKVKLIENNKIELFNYAVWDKEGVLKFDTDSFGNGEGSRVSTQGNPIKCCSLDKVLLHRTISFIKMDIEGAETRALTGAREIIRRDKPVLTVCIYHKPEDVFEIPLLIEDIIKDEYRFYVRQYRYGLSETVLYAMPECRRTHNGQSFTL</sequence>
<dbReference type="Pfam" id="PF05050">
    <property type="entry name" value="Methyltransf_21"/>
    <property type="match status" value="1"/>
</dbReference>
<evidence type="ECO:0000313" key="2">
    <source>
        <dbReference type="EMBL" id="VYT36567.1"/>
    </source>
</evidence>
<reference evidence="2" key="1">
    <citation type="submission" date="2019-11" db="EMBL/GenBank/DDBJ databases">
        <authorList>
            <person name="Feng L."/>
        </authorList>
    </citation>
    <scope>NUCLEOTIDE SEQUENCE</scope>
    <source>
        <strain evidence="2">CbolteaeLFYP116</strain>
    </source>
</reference>
<dbReference type="AlphaFoldDB" id="A0A6N2W3Y5"/>